<name>A0A7D7LBY3_9NOSO</name>
<keyword evidence="1" id="KW-0472">Membrane</keyword>
<feature type="transmembrane region" description="Helical" evidence="1">
    <location>
        <begin position="55"/>
        <end position="77"/>
    </location>
</feature>
<keyword evidence="1" id="KW-0812">Transmembrane</keyword>
<dbReference type="KEGG" id="ned:HUN01_10360"/>
<dbReference type="AlphaFoldDB" id="A0A7D7LBY3"/>
<protein>
    <submittedName>
        <fullName evidence="2">DUF4328 domain-containing protein</fullName>
    </submittedName>
</protein>
<dbReference type="EMBL" id="CP054698">
    <property type="protein sequence ID" value="QMS87974.1"/>
    <property type="molecule type" value="Genomic_DNA"/>
</dbReference>
<reference evidence="3" key="1">
    <citation type="submission" date="2020-06" db="EMBL/GenBank/DDBJ databases">
        <title>Nostoc edaphicum CCNP1411 genome.</title>
        <authorList>
            <person name="Fidor A."/>
            <person name="Grabski M."/>
            <person name="Gawor J."/>
            <person name="Gromadka R."/>
            <person name="Wegrzyn G."/>
            <person name="Mazur-Marzec H."/>
        </authorList>
    </citation>
    <scope>NUCLEOTIDE SEQUENCE [LARGE SCALE GENOMIC DNA]</scope>
    <source>
        <strain evidence="3">CCNP1411</strain>
    </source>
</reference>
<accession>A0A7D7LBY3</accession>
<keyword evidence="3" id="KW-1185">Reference proteome</keyword>
<dbReference type="RefSeq" id="WP_181931195.1">
    <property type="nucleotide sequence ID" value="NZ_CP054698.1"/>
</dbReference>
<evidence type="ECO:0000313" key="2">
    <source>
        <dbReference type="EMBL" id="QMS87974.1"/>
    </source>
</evidence>
<evidence type="ECO:0000313" key="3">
    <source>
        <dbReference type="Proteomes" id="UP000514713"/>
    </source>
</evidence>
<sequence>MNNFNASSSLKSAGVGRLLVRLLWMLLGFGIASTLLSLLEVIAKPLYQLLASLDALVSIISLFISLISIIVFFVWLYRLHADLKNLFKEYPITPGGAIARFLIPIYSIWGIANTLSTFADRFKAEGDDLTRLSEQVRLLIGPLYGFMIGSNLVTRMALTESFKNPENQFLPFWFLLSCILDLGFSATLLQLTKTMRTAITQKAKRAIS</sequence>
<feature type="transmembrane region" description="Helical" evidence="1">
    <location>
        <begin position="97"/>
        <end position="115"/>
    </location>
</feature>
<feature type="transmembrane region" description="Helical" evidence="1">
    <location>
        <begin position="170"/>
        <end position="189"/>
    </location>
</feature>
<evidence type="ECO:0000256" key="1">
    <source>
        <dbReference type="SAM" id="Phobius"/>
    </source>
</evidence>
<feature type="transmembrane region" description="Helical" evidence="1">
    <location>
        <begin position="136"/>
        <end position="158"/>
    </location>
</feature>
<keyword evidence="1" id="KW-1133">Transmembrane helix</keyword>
<organism evidence="2 3">
    <name type="scientific">Nostoc edaphicum CCNP1411</name>
    <dbReference type="NCBI Taxonomy" id="1472755"/>
    <lineage>
        <taxon>Bacteria</taxon>
        <taxon>Bacillati</taxon>
        <taxon>Cyanobacteriota</taxon>
        <taxon>Cyanophyceae</taxon>
        <taxon>Nostocales</taxon>
        <taxon>Nostocaceae</taxon>
        <taxon>Nostoc</taxon>
    </lineage>
</organism>
<proteinExistence type="predicted"/>
<feature type="transmembrane region" description="Helical" evidence="1">
    <location>
        <begin position="22"/>
        <end position="43"/>
    </location>
</feature>
<gene>
    <name evidence="2" type="ORF">HUN01_10360</name>
</gene>
<dbReference type="Proteomes" id="UP000514713">
    <property type="component" value="Chromosome"/>
</dbReference>